<dbReference type="EMBL" id="JAURUP010000006">
    <property type="protein sequence ID" value="MDP9750326.1"/>
    <property type="molecule type" value="Genomic_DNA"/>
</dbReference>
<accession>A0ABT9M2G6</accession>
<protein>
    <submittedName>
        <fullName evidence="1">Uncharacterized protein</fullName>
    </submittedName>
</protein>
<dbReference type="RefSeq" id="WP_307680942.1">
    <property type="nucleotide sequence ID" value="NZ_JAURUP010000006.1"/>
</dbReference>
<keyword evidence="2" id="KW-1185">Reference proteome</keyword>
<dbReference type="Proteomes" id="UP001223886">
    <property type="component" value="Unassembled WGS sequence"/>
</dbReference>
<name>A0ABT9M2G6_9THEO</name>
<sequence>MLKKYKQGDKIYIQRIRTWKQLVKIVMKAKAAGYSYMGYDEVPKIGYAAVFKKQSKTASRKEDKK</sequence>
<evidence type="ECO:0000313" key="2">
    <source>
        <dbReference type="Proteomes" id="UP001223886"/>
    </source>
</evidence>
<organism evidence="1 2">
    <name type="scientific">Thermoanaerobacter pentosaceus</name>
    <dbReference type="NCBI Taxonomy" id="694059"/>
    <lineage>
        <taxon>Bacteria</taxon>
        <taxon>Bacillati</taxon>
        <taxon>Bacillota</taxon>
        <taxon>Clostridia</taxon>
        <taxon>Thermoanaerobacterales</taxon>
        <taxon>Thermoanaerobacteraceae</taxon>
        <taxon>Thermoanaerobacter</taxon>
    </lineage>
</organism>
<proteinExistence type="predicted"/>
<gene>
    <name evidence="1" type="ORF">J2S24_000794</name>
</gene>
<evidence type="ECO:0000313" key="1">
    <source>
        <dbReference type="EMBL" id="MDP9750326.1"/>
    </source>
</evidence>
<comment type="caution">
    <text evidence="1">The sequence shown here is derived from an EMBL/GenBank/DDBJ whole genome shotgun (WGS) entry which is preliminary data.</text>
</comment>
<reference evidence="1 2" key="1">
    <citation type="submission" date="2023-07" db="EMBL/GenBank/DDBJ databases">
        <title>Genomic Encyclopedia of Type Strains, Phase IV (KMG-IV): sequencing the most valuable type-strain genomes for metagenomic binning, comparative biology and taxonomic classification.</title>
        <authorList>
            <person name="Goeker M."/>
        </authorList>
    </citation>
    <scope>NUCLEOTIDE SEQUENCE [LARGE SCALE GENOMIC DNA]</scope>
    <source>
        <strain evidence="1 2">DSM 25963</strain>
    </source>
</reference>